<keyword evidence="2" id="KW-0732">Signal</keyword>
<dbReference type="eggNOG" id="ENOG50347T2">
    <property type="taxonomic scope" value="Bacteria"/>
</dbReference>
<gene>
    <name evidence="3" type="ordered locus">Acear_1249</name>
</gene>
<evidence type="ECO:0000313" key="4">
    <source>
        <dbReference type="Proteomes" id="UP000001661"/>
    </source>
</evidence>
<dbReference type="RefSeq" id="WP_013278212.1">
    <property type="nucleotide sequence ID" value="NC_014378.1"/>
</dbReference>
<dbReference type="Proteomes" id="UP000001661">
    <property type="component" value="Chromosome"/>
</dbReference>
<dbReference type="HOGENOM" id="CLU_1088296_0_0_9"/>
<feature type="compositionally biased region" description="Basic residues" evidence="1">
    <location>
        <begin position="25"/>
        <end position="38"/>
    </location>
</feature>
<organism evidence="3 4">
    <name type="scientific">Acetohalobium arabaticum (strain ATCC 49924 / DSM 5501 / Z-7288)</name>
    <dbReference type="NCBI Taxonomy" id="574087"/>
    <lineage>
        <taxon>Bacteria</taxon>
        <taxon>Bacillati</taxon>
        <taxon>Bacillota</taxon>
        <taxon>Clostridia</taxon>
        <taxon>Halanaerobiales</taxon>
        <taxon>Halobacteroidaceae</taxon>
        <taxon>Acetohalobium</taxon>
    </lineage>
</organism>
<feature type="chain" id="PRO_5003127169" evidence="2">
    <location>
        <begin position="24"/>
        <end position="255"/>
    </location>
</feature>
<protein>
    <submittedName>
        <fullName evidence="3">Uncharacterized protein</fullName>
    </submittedName>
</protein>
<reference evidence="3 4" key="1">
    <citation type="journal article" date="2010" name="Stand. Genomic Sci.">
        <title>Complete genome sequence of Acetohalobium arabaticum type strain (Z-7288).</title>
        <authorList>
            <person name="Sikorski J."/>
            <person name="Lapidus A."/>
            <person name="Chertkov O."/>
            <person name="Lucas S."/>
            <person name="Copeland A."/>
            <person name="Glavina Del Rio T."/>
            <person name="Nolan M."/>
            <person name="Tice H."/>
            <person name="Cheng J.F."/>
            <person name="Han C."/>
            <person name="Brambilla E."/>
            <person name="Pitluck S."/>
            <person name="Liolios K."/>
            <person name="Ivanova N."/>
            <person name="Mavromatis K."/>
            <person name="Mikhailova N."/>
            <person name="Pati A."/>
            <person name="Bruce D."/>
            <person name="Detter C."/>
            <person name="Tapia R."/>
            <person name="Goodwin L."/>
            <person name="Chen A."/>
            <person name="Palaniappan K."/>
            <person name="Land M."/>
            <person name="Hauser L."/>
            <person name="Chang Y.J."/>
            <person name="Jeffries C.D."/>
            <person name="Rohde M."/>
            <person name="Goker M."/>
            <person name="Spring S."/>
            <person name="Woyke T."/>
            <person name="Bristow J."/>
            <person name="Eisen J.A."/>
            <person name="Markowitz V."/>
            <person name="Hugenholtz P."/>
            <person name="Kyrpides N.C."/>
            <person name="Klenk H.P."/>
        </authorList>
    </citation>
    <scope>NUCLEOTIDE SEQUENCE [LARGE SCALE GENOMIC DNA]</scope>
    <source>
        <strain evidence="4">ATCC 49924 / DSM 5501 / Z-7288</strain>
    </source>
</reference>
<keyword evidence="4" id="KW-1185">Reference proteome</keyword>
<sequence>MKKIALCLVLSLIILSFTSVTMAKPKKPKHKHKKKHPHSNSGNPEVMEEIFNIKKEKLKHFNNFNLEPEELSLVFYLHSVSNRPIGNKEIQFILKHKEDWDKITWYFGLPPIMFEDEIITFRHPPTSKQLFLPVGKKRYEAARRGVVEEKLEVKHNKYEYKYRNKRSKVKEKIEIKHNKYNYHYTNKRLGIKETLQVKYPSYRYTYHYKNKRTGERIRKRGRGRPLNPRIFYHKLRKRRQQETEFHLSVQINIDL</sequence>
<evidence type="ECO:0000313" key="3">
    <source>
        <dbReference type="EMBL" id="ADL12766.1"/>
    </source>
</evidence>
<dbReference type="OrthoDB" id="2111217at2"/>
<accession>D9QQH5</accession>
<feature type="signal peptide" evidence="2">
    <location>
        <begin position="1"/>
        <end position="23"/>
    </location>
</feature>
<proteinExistence type="predicted"/>
<feature type="region of interest" description="Disordered" evidence="1">
    <location>
        <begin position="25"/>
        <end position="45"/>
    </location>
</feature>
<dbReference type="EMBL" id="CP002105">
    <property type="protein sequence ID" value="ADL12766.1"/>
    <property type="molecule type" value="Genomic_DNA"/>
</dbReference>
<name>D9QQH5_ACEAZ</name>
<evidence type="ECO:0000256" key="1">
    <source>
        <dbReference type="SAM" id="MobiDB-lite"/>
    </source>
</evidence>
<dbReference type="KEGG" id="aar:Acear_1249"/>
<dbReference type="AlphaFoldDB" id="D9QQH5"/>
<evidence type="ECO:0000256" key="2">
    <source>
        <dbReference type="SAM" id="SignalP"/>
    </source>
</evidence>